<evidence type="ECO:0000256" key="4">
    <source>
        <dbReference type="ARBA" id="ARBA00023136"/>
    </source>
</evidence>
<keyword evidence="4 8" id="KW-0472">Membrane</keyword>
<evidence type="ECO:0000256" key="7">
    <source>
        <dbReference type="ARBA" id="ARBA00023288"/>
    </source>
</evidence>
<keyword evidence="6 8" id="KW-0998">Cell outer membrane</keyword>
<reference evidence="10 11" key="1">
    <citation type="submission" date="2013-12" db="EMBL/GenBank/DDBJ databases">
        <title>Comparative genomics of relapsing fever spirochetes.</title>
        <authorList>
            <person name="Schwan T.G."/>
            <person name="Raffel S.J."/>
            <person name="Porcella S.F."/>
        </authorList>
    </citation>
    <scope>NUCLEOTIDE SEQUENCE [LARGE SCALE GENOMIC DNA]</scope>
    <source>
        <strain evidence="10 11">CR2A</strain>
    </source>
</reference>
<comment type="subcellular location">
    <subcellularLocation>
        <location evidence="2 8">Cell outer membrane</location>
        <topology evidence="2 8">Lipid-anchor</topology>
    </subcellularLocation>
</comment>
<evidence type="ECO:0000256" key="5">
    <source>
        <dbReference type="ARBA" id="ARBA00023139"/>
    </source>
</evidence>
<dbReference type="EMBL" id="AZIT01000012">
    <property type="protein sequence ID" value="ETZ17692.1"/>
    <property type="molecule type" value="Genomic_DNA"/>
</dbReference>
<gene>
    <name evidence="10" type="ORF">BDCR2A_01392</name>
</gene>
<keyword evidence="5 8" id="KW-0564">Palmitate</keyword>
<sequence length="83" mass="8769">MMKVGRSTENVFYAFLELVSGSLGFNVTSDTTRNKVGEYFSGLGKKLGEALGELAKVASKSASGVDKGDESKNVKHPIGNIIS</sequence>
<dbReference type="Pfam" id="PF00921">
    <property type="entry name" value="Lipoprotein_2"/>
    <property type="match status" value="1"/>
</dbReference>
<organism evidence="10 11">
    <name type="scientific">Borrelia duttonii CR2A</name>
    <dbReference type="NCBI Taxonomy" id="1432657"/>
    <lineage>
        <taxon>Bacteria</taxon>
        <taxon>Pseudomonadati</taxon>
        <taxon>Spirochaetota</taxon>
        <taxon>Spirochaetia</taxon>
        <taxon>Spirochaetales</taxon>
        <taxon>Borreliaceae</taxon>
        <taxon>Borrelia</taxon>
    </lineage>
</organism>
<dbReference type="AlphaFoldDB" id="W6TFT8"/>
<evidence type="ECO:0000256" key="3">
    <source>
        <dbReference type="ARBA" id="ARBA00022729"/>
    </source>
</evidence>
<dbReference type="SUPFAM" id="SSF74748">
    <property type="entry name" value="Variable surface antigen VlsE"/>
    <property type="match status" value="1"/>
</dbReference>
<keyword evidence="3" id="KW-0732">Signal</keyword>
<dbReference type="Proteomes" id="UP000019148">
    <property type="component" value="Unassembled WGS sequence"/>
</dbReference>
<dbReference type="PATRIC" id="fig|1432657.3.peg.1361"/>
<evidence type="ECO:0000256" key="2">
    <source>
        <dbReference type="ARBA" id="ARBA00004459"/>
    </source>
</evidence>
<evidence type="ECO:0000256" key="1">
    <source>
        <dbReference type="ARBA" id="ARBA00003932"/>
    </source>
</evidence>
<comment type="caution">
    <text evidence="10">The sequence shown here is derived from an EMBL/GenBank/DDBJ whole genome shotgun (WGS) entry which is preliminary data.</text>
</comment>
<dbReference type="GO" id="GO:0009279">
    <property type="term" value="C:cell outer membrane"/>
    <property type="evidence" value="ECO:0007669"/>
    <property type="project" value="UniProtKB-SubCell"/>
</dbReference>
<evidence type="ECO:0000256" key="8">
    <source>
        <dbReference type="RuleBase" id="RU363105"/>
    </source>
</evidence>
<evidence type="ECO:0000256" key="6">
    <source>
        <dbReference type="ARBA" id="ARBA00023237"/>
    </source>
</evidence>
<feature type="region of interest" description="Disordered" evidence="9">
    <location>
        <begin position="60"/>
        <end position="83"/>
    </location>
</feature>
<name>W6TFT8_9SPIR</name>
<evidence type="ECO:0000313" key="10">
    <source>
        <dbReference type="EMBL" id="ETZ17692.1"/>
    </source>
</evidence>
<protein>
    <recommendedName>
        <fullName evidence="8">Variable large protein</fullName>
    </recommendedName>
</protein>
<evidence type="ECO:0000313" key="11">
    <source>
        <dbReference type="Proteomes" id="UP000019148"/>
    </source>
</evidence>
<evidence type="ECO:0000256" key="9">
    <source>
        <dbReference type="SAM" id="MobiDB-lite"/>
    </source>
</evidence>
<proteinExistence type="predicted"/>
<keyword evidence="7 8" id="KW-0449">Lipoprotein</keyword>
<dbReference type="InterPro" id="IPR000680">
    <property type="entry name" value="Borrelia_lipo"/>
</dbReference>
<accession>W6TFT8</accession>
<comment type="function">
    <text evidence="1 8">The Vlp and Vsp proteins are antigenically distinct proteins, only one vlp or vsp gene is transcriptionally active at any one time. Switching between these genes is a mechanism of host immune response evasion.</text>
</comment>